<evidence type="ECO:0000313" key="1">
    <source>
        <dbReference type="EMBL" id="GBM76147.1"/>
    </source>
</evidence>
<accession>A0A4Y2IEH9</accession>
<comment type="caution">
    <text evidence="1">The sequence shown here is derived from an EMBL/GenBank/DDBJ whole genome shotgun (WGS) entry which is preliminary data.</text>
</comment>
<dbReference type="EMBL" id="BGPR01002602">
    <property type="protein sequence ID" value="GBM76147.1"/>
    <property type="molecule type" value="Genomic_DNA"/>
</dbReference>
<keyword evidence="2" id="KW-1185">Reference proteome</keyword>
<evidence type="ECO:0000313" key="2">
    <source>
        <dbReference type="Proteomes" id="UP000499080"/>
    </source>
</evidence>
<gene>
    <name evidence="1" type="ORF">AVEN_142427_1</name>
</gene>
<dbReference type="AlphaFoldDB" id="A0A4Y2IEH9"/>
<protein>
    <submittedName>
        <fullName evidence="1">Uncharacterized protein</fullName>
    </submittedName>
</protein>
<proteinExistence type="predicted"/>
<dbReference type="Proteomes" id="UP000499080">
    <property type="component" value="Unassembled WGS sequence"/>
</dbReference>
<reference evidence="1 2" key="1">
    <citation type="journal article" date="2019" name="Sci. Rep.">
        <title>Orb-weaving spider Araneus ventricosus genome elucidates the spidroin gene catalogue.</title>
        <authorList>
            <person name="Kono N."/>
            <person name="Nakamura H."/>
            <person name="Ohtoshi R."/>
            <person name="Moran D.A.P."/>
            <person name="Shinohara A."/>
            <person name="Yoshida Y."/>
            <person name="Fujiwara M."/>
            <person name="Mori M."/>
            <person name="Tomita M."/>
            <person name="Arakawa K."/>
        </authorList>
    </citation>
    <scope>NUCLEOTIDE SEQUENCE [LARGE SCALE GENOMIC DNA]</scope>
</reference>
<sequence length="102" mass="12290">MLKAAELISDFRKQNNLKVVHNFLLFHSNAYKFIKFKYIGYKRIDMRRYLSRHPILRRTNASTKSRFNMCHTHNADLQCDFIWKMRFSHTTSGTLPQEPRPD</sequence>
<organism evidence="1 2">
    <name type="scientific">Araneus ventricosus</name>
    <name type="common">Orbweaver spider</name>
    <name type="synonym">Epeira ventricosa</name>
    <dbReference type="NCBI Taxonomy" id="182803"/>
    <lineage>
        <taxon>Eukaryota</taxon>
        <taxon>Metazoa</taxon>
        <taxon>Ecdysozoa</taxon>
        <taxon>Arthropoda</taxon>
        <taxon>Chelicerata</taxon>
        <taxon>Arachnida</taxon>
        <taxon>Araneae</taxon>
        <taxon>Araneomorphae</taxon>
        <taxon>Entelegynae</taxon>
        <taxon>Araneoidea</taxon>
        <taxon>Araneidae</taxon>
        <taxon>Araneus</taxon>
    </lineage>
</organism>
<name>A0A4Y2IEH9_ARAVE</name>